<keyword evidence="1" id="KW-1133">Transmembrane helix</keyword>
<comment type="caution">
    <text evidence="2">The sequence shown here is derived from an EMBL/GenBank/DDBJ whole genome shotgun (WGS) entry which is preliminary data.</text>
</comment>
<organism evidence="2 3">
    <name type="scientific">Reticulomyxa filosa</name>
    <dbReference type="NCBI Taxonomy" id="46433"/>
    <lineage>
        <taxon>Eukaryota</taxon>
        <taxon>Sar</taxon>
        <taxon>Rhizaria</taxon>
        <taxon>Retaria</taxon>
        <taxon>Foraminifera</taxon>
        <taxon>Monothalamids</taxon>
        <taxon>Reticulomyxidae</taxon>
        <taxon>Reticulomyxa</taxon>
    </lineage>
</organism>
<name>X6M325_RETFI</name>
<protein>
    <recommendedName>
        <fullName evidence="4">Transmembrane protein</fullName>
    </recommendedName>
</protein>
<proteinExistence type="predicted"/>
<keyword evidence="3" id="KW-1185">Reference proteome</keyword>
<evidence type="ECO:0000313" key="3">
    <source>
        <dbReference type="Proteomes" id="UP000023152"/>
    </source>
</evidence>
<sequence length="197" mass="23654">MDVKIVTQRRIYCLDVNTRISNEIILIIECVIARIKLHFWFSFSIWKKRICYYLNLFIIILIFLILFQRQISNYYFFLLGMFHNSTVALPILMCDCVIVSFHDKKKYFLQENNYETSIINDHKRFKKSLLPMQFLCLGFCNDHLNINIAFVACQSYFTHVLKMCNATIAQSKRIQKNKNKNKNKIINQSYLHHFLLF</sequence>
<accession>X6M325</accession>
<gene>
    <name evidence="2" type="ORF">RFI_29987</name>
</gene>
<evidence type="ECO:0008006" key="4">
    <source>
        <dbReference type="Google" id="ProtNLM"/>
    </source>
</evidence>
<feature type="transmembrane region" description="Helical" evidence="1">
    <location>
        <begin position="74"/>
        <end position="101"/>
    </location>
</feature>
<feature type="transmembrane region" description="Helical" evidence="1">
    <location>
        <begin position="50"/>
        <end position="68"/>
    </location>
</feature>
<keyword evidence="1" id="KW-0472">Membrane</keyword>
<reference evidence="2 3" key="1">
    <citation type="journal article" date="2013" name="Curr. Biol.">
        <title>The Genome of the Foraminiferan Reticulomyxa filosa.</title>
        <authorList>
            <person name="Glockner G."/>
            <person name="Hulsmann N."/>
            <person name="Schleicher M."/>
            <person name="Noegel A.A."/>
            <person name="Eichinger L."/>
            <person name="Gallinger C."/>
            <person name="Pawlowski J."/>
            <person name="Sierra R."/>
            <person name="Euteneuer U."/>
            <person name="Pillet L."/>
            <person name="Moustafa A."/>
            <person name="Platzer M."/>
            <person name="Groth M."/>
            <person name="Szafranski K."/>
            <person name="Schliwa M."/>
        </authorList>
    </citation>
    <scope>NUCLEOTIDE SEQUENCE [LARGE SCALE GENOMIC DNA]</scope>
</reference>
<evidence type="ECO:0000256" key="1">
    <source>
        <dbReference type="SAM" id="Phobius"/>
    </source>
</evidence>
<dbReference type="EMBL" id="ASPP01026189">
    <property type="protein sequence ID" value="ETO07405.1"/>
    <property type="molecule type" value="Genomic_DNA"/>
</dbReference>
<evidence type="ECO:0000313" key="2">
    <source>
        <dbReference type="EMBL" id="ETO07405.1"/>
    </source>
</evidence>
<dbReference type="AlphaFoldDB" id="X6M325"/>
<dbReference type="Proteomes" id="UP000023152">
    <property type="component" value="Unassembled WGS sequence"/>
</dbReference>
<keyword evidence="1" id="KW-0812">Transmembrane</keyword>